<dbReference type="Gene3D" id="1.10.357.10">
    <property type="entry name" value="Tetracycline Repressor, domain 2"/>
    <property type="match status" value="1"/>
</dbReference>
<sequence>MDAGTTTRLFTGKPVRKPRSDGRRPGRPTREMIEQRNEELLDSSLDLFLDRGFEATTIDTICAEVGMSRRTIYSRYGDKETLFKAALQRAIDQWIIPVDRLREQECDDLEDTLVAVAQLWVSNIKKKSGMRLVRIANTEVFRSPEIAAYLWERTAGPTLGYITDLLERRLRPDAATVPDAHDAAASFLILVVEGSVQLALWGQMAPDDYDRQIRYRTRLFLKGALAAPDA</sequence>
<evidence type="ECO:0000256" key="2">
    <source>
        <dbReference type="PROSITE-ProRule" id="PRU00335"/>
    </source>
</evidence>
<protein>
    <recommendedName>
        <fullName evidence="4">HTH tetR-type domain-containing protein</fullName>
    </recommendedName>
</protein>
<comment type="caution">
    <text evidence="5">The sequence shown here is derived from an EMBL/GenBank/DDBJ whole genome shotgun (WGS) entry which is preliminary data.</text>
</comment>
<feature type="compositionally biased region" description="Basic and acidic residues" evidence="3">
    <location>
        <begin position="18"/>
        <end position="29"/>
    </location>
</feature>
<dbReference type="PRINTS" id="PR00455">
    <property type="entry name" value="HTHTETR"/>
</dbReference>
<dbReference type="InterPro" id="IPR050109">
    <property type="entry name" value="HTH-type_TetR-like_transc_reg"/>
</dbReference>
<evidence type="ECO:0000256" key="3">
    <source>
        <dbReference type="SAM" id="MobiDB-lite"/>
    </source>
</evidence>
<keyword evidence="1 2" id="KW-0238">DNA-binding</keyword>
<keyword evidence="6" id="KW-1185">Reference proteome</keyword>
<dbReference type="PROSITE" id="PS50977">
    <property type="entry name" value="HTH_TETR_2"/>
    <property type="match status" value="1"/>
</dbReference>
<dbReference type="Pfam" id="PF14246">
    <property type="entry name" value="TetR_C_7"/>
    <property type="match status" value="1"/>
</dbReference>
<dbReference type="RefSeq" id="WP_188817908.1">
    <property type="nucleotide sequence ID" value="NZ_BMLK01000002.1"/>
</dbReference>
<evidence type="ECO:0000256" key="1">
    <source>
        <dbReference type="ARBA" id="ARBA00023125"/>
    </source>
</evidence>
<reference evidence="6" key="1">
    <citation type="journal article" date="2019" name="Int. J. Syst. Evol. Microbiol.">
        <title>The Global Catalogue of Microorganisms (GCM) 10K type strain sequencing project: providing services to taxonomists for standard genome sequencing and annotation.</title>
        <authorList>
            <consortium name="The Broad Institute Genomics Platform"/>
            <consortium name="The Broad Institute Genome Sequencing Center for Infectious Disease"/>
            <person name="Wu L."/>
            <person name="Ma J."/>
        </authorList>
    </citation>
    <scope>NUCLEOTIDE SEQUENCE [LARGE SCALE GENOMIC DNA]</scope>
    <source>
        <strain evidence="6">CGMCC 1.6784</strain>
    </source>
</reference>
<accession>A0ABQ2JBS7</accession>
<feature type="domain" description="HTH tetR-type" evidence="4">
    <location>
        <begin position="34"/>
        <end position="94"/>
    </location>
</feature>
<name>A0ABQ2JBS7_9SPHN</name>
<dbReference type="Gene3D" id="1.10.10.60">
    <property type="entry name" value="Homeodomain-like"/>
    <property type="match status" value="1"/>
</dbReference>
<feature type="region of interest" description="Disordered" evidence="3">
    <location>
        <begin position="1"/>
        <end position="29"/>
    </location>
</feature>
<dbReference type="Pfam" id="PF00440">
    <property type="entry name" value="TetR_N"/>
    <property type="match status" value="1"/>
</dbReference>
<dbReference type="InterPro" id="IPR039536">
    <property type="entry name" value="TetR_C_Proteobacteria"/>
</dbReference>
<dbReference type="PANTHER" id="PTHR30055:SF146">
    <property type="entry name" value="HTH-TYPE TRANSCRIPTIONAL DUAL REGULATOR CECR"/>
    <property type="match status" value="1"/>
</dbReference>
<dbReference type="PANTHER" id="PTHR30055">
    <property type="entry name" value="HTH-TYPE TRANSCRIPTIONAL REGULATOR RUTR"/>
    <property type="match status" value="1"/>
</dbReference>
<dbReference type="SUPFAM" id="SSF46689">
    <property type="entry name" value="Homeodomain-like"/>
    <property type="match status" value="1"/>
</dbReference>
<dbReference type="InterPro" id="IPR009057">
    <property type="entry name" value="Homeodomain-like_sf"/>
</dbReference>
<dbReference type="EMBL" id="BMLK01000002">
    <property type="protein sequence ID" value="GGN42133.1"/>
    <property type="molecule type" value="Genomic_DNA"/>
</dbReference>
<feature type="DNA-binding region" description="H-T-H motif" evidence="2">
    <location>
        <begin position="57"/>
        <end position="76"/>
    </location>
</feature>
<evidence type="ECO:0000313" key="5">
    <source>
        <dbReference type="EMBL" id="GGN42133.1"/>
    </source>
</evidence>
<proteinExistence type="predicted"/>
<organism evidence="5 6">
    <name type="scientific">Novosphingobium indicum</name>
    <dbReference type="NCBI Taxonomy" id="462949"/>
    <lineage>
        <taxon>Bacteria</taxon>
        <taxon>Pseudomonadati</taxon>
        <taxon>Pseudomonadota</taxon>
        <taxon>Alphaproteobacteria</taxon>
        <taxon>Sphingomonadales</taxon>
        <taxon>Sphingomonadaceae</taxon>
        <taxon>Novosphingobium</taxon>
    </lineage>
</organism>
<dbReference type="Proteomes" id="UP000605099">
    <property type="component" value="Unassembled WGS sequence"/>
</dbReference>
<dbReference type="InterPro" id="IPR001647">
    <property type="entry name" value="HTH_TetR"/>
</dbReference>
<evidence type="ECO:0000259" key="4">
    <source>
        <dbReference type="PROSITE" id="PS50977"/>
    </source>
</evidence>
<evidence type="ECO:0000313" key="6">
    <source>
        <dbReference type="Proteomes" id="UP000605099"/>
    </source>
</evidence>
<gene>
    <name evidence="5" type="ORF">GCM10011349_04810</name>
</gene>